<evidence type="ECO:0000313" key="9">
    <source>
        <dbReference type="EMBL" id="KXJ87358.1"/>
    </source>
</evidence>
<feature type="domain" description="Rhodopsin" evidence="8">
    <location>
        <begin position="32"/>
        <end position="270"/>
    </location>
</feature>
<dbReference type="EMBL" id="KQ964263">
    <property type="protein sequence ID" value="KXJ87358.1"/>
    <property type="molecule type" value="Genomic_DNA"/>
</dbReference>
<organism evidence="9 10">
    <name type="scientific">Microdochium bolleyi</name>
    <dbReference type="NCBI Taxonomy" id="196109"/>
    <lineage>
        <taxon>Eukaryota</taxon>
        <taxon>Fungi</taxon>
        <taxon>Dikarya</taxon>
        <taxon>Ascomycota</taxon>
        <taxon>Pezizomycotina</taxon>
        <taxon>Sordariomycetes</taxon>
        <taxon>Xylariomycetidae</taxon>
        <taxon>Xylariales</taxon>
        <taxon>Microdochiaceae</taxon>
        <taxon>Microdochium</taxon>
    </lineage>
</organism>
<evidence type="ECO:0000256" key="3">
    <source>
        <dbReference type="ARBA" id="ARBA00022989"/>
    </source>
</evidence>
<evidence type="ECO:0000256" key="4">
    <source>
        <dbReference type="ARBA" id="ARBA00023136"/>
    </source>
</evidence>
<keyword evidence="10" id="KW-1185">Reference proteome</keyword>
<dbReference type="InterPro" id="IPR049326">
    <property type="entry name" value="Rhodopsin_dom_fungi"/>
</dbReference>
<dbReference type="Proteomes" id="UP000070501">
    <property type="component" value="Unassembled WGS sequence"/>
</dbReference>
<keyword evidence="4 7" id="KW-0472">Membrane</keyword>
<reference evidence="10" key="1">
    <citation type="submission" date="2016-02" db="EMBL/GenBank/DDBJ databases">
        <title>Draft genome sequence of Microdochium bolleyi, a fungal endophyte of beachgrass.</title>
        <authorList>
            <consortium name="DOE Joint Genome Institute"/>
            <person name="David A.S."/>
            <person name="May G."/>
            <person name="Haridas S."/>
            <person name="Lim J."/>
            <person name="Wang M."/>
            <person name="Labutti K."/>
            <person name="Lipzen A."/>
            <person name="Barry K."/>
            <person name="Grigoriev I.V."/>
        </authorList>
    </citation>
    <scope>NUCLEOTIDE SEQUENCE [LARGE SCALE GENOMIC DNA]</scope>
    <source>
        <strain evidence="10">J235TASD1</strain>
    </source>
</reference>
<sequence>MTQRLPLTAPARGCLIAGSILWAFGAVVVYLRCRARVRGAGMGADDVLSIIATILTGSTIGMSVDVFTSGVGYDLDPSSPLFPILMENLGRILELTFAYTLIYLWALGCLKLSQLFLYLRAFSLELRGWIWTGIALVVAWGVSFTLVFIFLCDPVEQQWTLQRIGKCIDQVSVLKALVMTNVLGDLFIVVLPIRTVWQLQMRKTEKIVVILCFSMGLACCIIGIVRFIYLFEIDLLGNLTGSSQSTFILLTVELVLSVLCINLPTLRPYYLRFRARYGSYWSKGSRGDESSAAAAAAAAPGRTHELGYSKRTNSTFAGAIAGVAAGVGITGKHKHKHADGDRERSQYATWMELNDAEHSAASDDAESARKLTGPDRSKPGTVLVSKDWTVTRD</sequence>
<evidence type="ECO:0000256" key="5">
    <source>
        <dbReference type="ARBA" id="ARBA00038359"/>
    </source>
</evidence>
<evidence type="ECO:0000256" key="7">
    <source>
        <dbReference type="SAM" id="Phobius"/>
    </source>
</evidence>
<accession>A0A136IR64</accession>
<evidence type="ECO:0000256" key="6">
    <source>
        <dbReference type="SAM" id="MobiDB-lite"/>
    </source>
</evidence>
<evidence type="ECO:0000313" key="10">
    <source>
        <dbReference type="Proteomes" id="UP000070501"/>
    </source>
</evidence>
<feature type="compositionally biased region" description="Basic and acidic residues" evidence="6">
    <location>
        <begin position="356"/>
        <end position="378"/>
    </location>
</feature>
<keyword evidence="3 7" id="KW-1133">Transmembrane helix</keyword>
<evidence type="ECO:0000256" key="1">
    <source>
        <dbReference type="ARBA" id="ARBA00004141"/>
    </source>
</evidence>
<feature type="transmembrane region" description="Helical" evidence="7">
    <location>
        <begin position="47"/>
        <end position="72"/>
    </location>
</feature>
<feature type="transmembrane region" description="Helical" evidence="7">
    <location>
        <begin position="92"/>
        <end position="117"/>
    </location>
</feature>
<protein>
    <recommendedName>
        <fullName evidence="8">Rhodopsin domain-containing protein</fullName>
    </recommendedName>
</protein>
<feature type="transmembrane region" description="Helical" evidence="7">
    <location>
        <begin position="171"/>
        <end position="195"/>
    </location>
</feature>
<dbReference type="AlphaFoldDB" id="A0A136IR64"/>
<gene>
    <name evidence="9" type="ORF">Micbo1qcDRAFT_167704</name>
</gene>
<feature type="transmembrane region" description="Helical" evidence="7">
    <location>
        <begin position="15"/>
        <end position="35"/>
    </location>
</feature>
<comment type="subcellular location">
    <subcellularLocation>
        <location evidence="1">Membrane</location>
        <topology evidence="1">Multi-pass membrane protein</topology>
    </subcellularLocation>
</comment>
<feature type="transmembrane region" description="Helical" evidence="7">
    <location>
        <begin position="207"/>
        <end position="231"/>
    </location>
</feature>
<keyword evidence="2 7" id="KW-0812">Transmembrane</keyword>
<dbReference type="PANTHER" id="PTHR33048:SF47">
    <property type="entry name" value="INTEGRAL MEMBRANE PROTEIN-RELATED"/>
    <property type="match status" value="1"/>
</dbReference>
<dbReference type="PANTHER" id="PTHR33048">
    <property type="entry name" value="PTH11-LIKE INTEGRAL MEMBRANE PROTEIN (AFU_ORTHOLOGUE AFUA_5G11245)"/>
    <property type="match status" value="1"/>
</dbReference>
<dbReference type="InParanoid" id="A0A136IR64"/>
<dbReference type="Pfam" id="PF20684">
    <property type="entry name" value="Fung_rhodopsin"/>
    <property type="match status" value="1"/>
</dbReference>
<feature type="transmembrane region" description="Helical" evidence="7">
    <location>
        <begin position="129"/>
        <end position="151"/>
    </location>
</feature>
<name>A0A136IR64_9PEZI</name>
<comment type="similarity">
    <text evidence="5">Belongs to the SAT4 family.</text>
</comment>
<evidence type="ECO:0000256" key="2">
    <source>
        <dbReference type="ARBA" id="ARBA00022692"/>
    </source>
</evidence>
<feature type="transmembrane region" description="Helical" evidence="7">
    <location>
        <begin position="246"/>
        <end position="266"/>
    </location>
</feature>
<dbReference type="OrthoDB" id="3529975at2759"/>
<dbReference type="GO" id="GO:0016020">
    <property type="term" value="C:membrane"/>
    <property type="evidence" value="ECO:0007669"/>
    <property type="project" value="UniProtKB-SubCell"/>
</dbReference>
<feature type="region of interest" description="Disordered" evidence="6">
    <location>
        <begin position="356"/>
        <end position="393"/>
    </location>
</feature>
<proteinExistence type="inferred from homology"/>
<dbReference type="InterPro" id="IPR052337">
    <property type="entry name" value="SAT4-like"/>
</dbReference>
<evidence type="ECO:0000259" key="8">
    <source>
        <dbReference type="Pfam" id="PF20684"/>
    </source>
</evidence>